<evidence type="ECO:0000313" key="2">
    <source>
        <dbReference type="EMBL" id="MPC95197.1"/>
    </source>
</evidence>
<proteinExistence type="predicted"/>
<dbReference type="Proteomes" id="UP000324222">
    <property type="component" value="Unassembled WGS sequence"/>
</dbReference>
<feature type="compositionally biased region" description="Polar residues" evidence="1">
    <location>
        <begin position="1"/>
        <end position="18"/>
    </location>
</feature>
<sequence>MSSMSYSLQENNHNSAVTQDAPPFGLLEGPRQGNTLHYHIPLLSYCKTLNRARCPPPTSPRPARQALLVQ</sequence>
<gene>
    <name evidence="2" type="ORF">E2C01_090396</name>
</gene>
<dbReference type="EMBL" id="VSRR010101303">
    <property type="protein sequence ID" value="MPC95197.1"/>
    <property type="molecule type" value="Genomic_DNA"/>
</dbReference>
<reference evidence="2 3" key="1">
    <citation type="submission" date="2019-05" db="EMBL/GenBank/DDBJ databases">
        <title>Another draft genome of Portunus trituberculatus and its Hox gene families provides insights of decapod evolution.</title>
        <authorList>
            <person name="Jeong J.-H."/>
            <person name="Song I."/>
            <person name="Kim S."/>
            <person name="Choi T."/>
            <person name="Kim D."/>
            <person name="Ryu S."/>
            <person name="Kim W."/>
        </authorList>
    </citation>
    <scope>NUCLEOTIDE SEQUENCE [LARGE SCALE GENOMIC DNA]</scope>
    <source>
        <tissue evidence="2">Muscle</tissue>
    </source>
</reference>
<name>A0A5B7JPZ9_PORTR</name>
<protein>
    <submittedName>
        <fullName evidence="2">Uncharacterized protein</fullName>
    </submittedName>
</protein>
<evidence type="ECO:0000256" key="1">
    <source>
        <dbReference type="SAM" id="MobiDB-lite"/>
    </source>
</evidence>
<evidence type="ECO:0000313" key="3">
    <source>
        <dbReference type="Proteomes" id="UP000324222"/>
    </source>
</evidence>
<keyword evidence="3" id="KW-1185">Reference proteome</keyword>
<dbReference type="AlphaFoldDB" id="A0A5B7JPZ9"/>
<feature type="region of interest" description="Disordered" evidence="1">
    <location>
        <begin position="1"/>
        <end position="28"/>
    </location>
</feature>
<accession>A0A5B7JPZ9</accession>
<organism evidence="2 3">
    <name type="scientific">Portunus trituberculatus</name>
    <name type="common">Swimming crab</name>
    <name type="synonym">Neptunus trituberculatus</name>
    <dbReference type="NCBI Taxonomy" id="210409"/>
    <lineage>
        <taxon>Eukaryota</taxon>
        <taxon>Metazoa</taxon>
        <taxon>Ecdysozoa</taxon>
        <taxon>Arthropoda</taxon>
        <taxon>Crustacea</taxon>
        <taxon>Multicrustacea</taxon>
        <taxon>Malacostraca</taxon>
        <taxon>Eumalacostraca</taxon>
        <taxon>Eucarida</taxon>
        <taxon>Decapoda</taxon>
        <taxon>Pleocyemata</taxon>
        <taxon>Brachyura</taxon>
        <taxon>Eubrachyura</taxon>
        <taxon>Portunoidea</taxon>
        <taxon>Portunidae</taxon>
        <taxon>Portuninae</taxon>
        <taxon>Portunus</taxon>
    </lineage>
</organism>
<comment type="caution">
    <text evidence="2">The sequence shown here is derived from an EMBL/GenBank/DDBJ whole genome shotgun (WGS) entry which is preliminary data.</text>
</comment>